<feature type="region of interest" description="Disordered" evidence="4">
    <location>
        <begin position="1"/>
        <end position="22"/>
    </location>
</feature>
<evidence type="ECO:0000256" key="1">
    <source>
        <dbReference type="ARBA" id="ARBA00005234"/>
    </source>
</evidence>
<name>A0A4Z1SQH9_GIAMU</name>
<evidence type="ECO:0000313" key="6">
    <source>
        <dbReference type="EMBL" id="TNJ27175.1"/>
    </source>
</evidence>
<dbReference type="AlphaFoldDB" id="A0A4Z1SQH9"/>
<comment type="caution">
    <text evidence="6">The sequence shown here is derived from an EMBL/GenBank/DDBJ whole genome shotgun (WGS) entry which is preliminary data.</text>
</comment>
<comment type="similarity">
    <text evidence="1">Belongs to the peptidase C48 family.</text>
</comment>
<reference evidence="6 7" key="1">
    <citation type="submission" date="2019-05" db="EMBL/GenBank/DDBJ databases">
        <title>The compact genome of Giardia muris reveals important steps in the evolution of intestinal protozoan parasites.</title>
        <authorList>
            <person name="Xu F."/>
            <person name="Jimenez-Gonzalez A."/>
            <person name="Einarsson E."/>
            <person name="Astvaldsson A."/>
            <person name="Peirasmaki D."/>
            <person name="Eckmann L."/>
            <person name="Andersson J.O."/>
            <person name="Svard S.G."/>
            <person name="Jerlstrom-Hultqvist J."/>
        </authorList>
    </citation>
    <scope>NUCLEOTIDE SEQUENCE [LARGE SCALE GENOMIC DNA]</scope>
    <source>
        <strain evidence="6 7">Roberts-Thomson</strain>
    </source>
</reference>
<accession>A0A4Z1SQH9</accession>
<dbReference type="EMBL" id="VDLU01000004">
    <property type="protein sequence ID" value="TNJ27175.1"/>
    <property type="molecule type" value="Genomic_DNA"/>
</dbReference>
<dbReference type="InterPro" id="IPR003653">
    <property type="entry name" value="Peptidase_C48_C"/>
</dbReference>
<proteinExistence type="inferred from homology"/>
<evidence type="ECO:0000256" key="3">
    <source>
        <dbReference type="ARBA" id="ARBA00022801"/>
    </source>
</evidence>
<dbReference type="Pfam" id="PF02902">
    <property type="entry name" value="Peptidase_C48"/>
    <property type="match status" value="1"/>
</dbReference>
<dbReference type="VEuPathDB" id="GiardiaDB:GMRT_11037"/>
<feature type="domain" description="Ubiquitin-like protease family profile" evidence="5">
    <location>
        <begin position="310"/>
        <end position="489"/>
    </location>
</feature>
<sequence length="566" mass="63950">MEKAESQKGTGSTRQLEEIGEPALKRWEYDRVTDHLHGSRPRSKPSNPIPEYIHRPSTYCPTLDMPITAPFDPQISTTTRSMTTTTIAMEDTTQTTTSTTMGTTATVLNSSVPLQVPTRESPYRDAYQTIKAQEGQDFILLKRQYRYYRILPFDLPSLDYLSQESPFDSSIANALINILCAQGIFSFSLANLEPLCPMQKALFLSLVLFQKGELGKYFHLKQVMSNLITDELSVNPNRQLPPECCTKAFTLLGKADQEERNSQLLRSILSYQEAFRMALKPDYSACRSMPISNDDRMKIWNTFNTYSQVPELRGKEFKYLKSRSYISDLLLDVMLQHLFLVAEAFHQAKTLVIPSHLFSSISNDIINATSRQLERKSFEFSQLDLLVSPVCHSNHWMCYLFIGEKSTLGAKLCSQGCSEAVGVYIHIDPFNHTVPREEDLIIIQTLAKTLDSSLNGNGAGPLKVVTATVPKQVHSGDCGFYIVATVLHLLYLLIDPHVSIPIHGLNWEEMYCSNIPHNLRSWYLHYFFCSSQLDDAKSSGSVRIGLRLEPDSDPQDPSSIELISEE</sequence>
<dbReference type="InterPro" id="IPR038765">
    <property type="entry name" value="Papain-like_cys_pep_sf"/>
</dbReference>
<dbReference type="Gene3D" id="3.40.395.10">
    <property type="entry name" value="Adenoviral Proteinase, Chain A"/>
    <property type="match status" value="1"/>
</dbReference>
<dbReference type="SUPFAM" id="SSF54001">
    <property type="entry name" value="Cysteine proteinases"/>
    <property type="match status" value="1"/>
</dbReference>
<feature type="region of interest" description="Disordered" evidence="4">
    <location>
        <begin position="35"/>
        <end position="54"/>
    </location>
</feature>
<gene>
    <name evidence="6" type="ORF">GMRT_11037</name>
</gene>
<evidence type="ECO:0000256" key="4">
    <source>
        <dbReference type="SAM" id="MobiDB-lite"/>
    </source>
</evidence>
<keyword evidence="3" id="KW-0378">Hydrolase</keyword>
<dbReference type="GO" id="GO:0006508">
    <property type="term" value="P:proteolysis"/>
    <property type="evidence" value="ECO:0007669"/>
    <property type="project" value="UniProtKB-KW"/>
</dbReference>
<organism evidence="6 7">
    <name type="scientific">Giardia muris</name>
    <dbReference type="NCBI Taxonomy" id="5742"/>
    <lineage>
        <taxon>Eukaryota</taxon>
        <taxon>Metamonada</taxon>
        <taxon>Diplomonadida</taxon>
        <taxon>Hexamitidae</taxon>
        <taxon>Giardiinae</taxon>
        <taxon>Giardia</taxon>
    </lineage>
</organism>
<keyword evidence="7" id="KW-1185">Reference proteome</keyword>
<dbReference type="Proteomes" id="UP000315496">
    <property type="component" value="Chromosome 4"/>
</dbReference>
<evidence type="ECO:0000259" key="5">
    <source>
        <dbReference type="PROSITE" id="PS50600"/>
    </source>
</evidence>
<dbReference type="GO" id="GO:0008234">
    <property type="term" value="F:cysteine-type peptidase activity"/>
    <property type="evidence" value="ECO:0007669"/>
    <property type="project" value="InterPro"/>
</dbReference>
<protein>
    <recommendedName>
        <fullName evidence="5">Ubiquitin-like protease family profile domain-containing protein</fullName>
    </recommendedName>
</protein>
<evidence type="ECO:0000313" key="7">
    <source>
        <dbReference type="Proteomes" id="UP000315496"/>
    </source>
</evidence>
<feature type="region of interest" description="Disordered" evidence="4">
    <location>
        <begin position="546"/>
        <end position="566"/>
    </location>
</feature>
<dbReference type="PROSITE" id="PS50600">
    <property type="entry name" value="ULP_PROTEASE"/>
    <property type="match status" value="1"/>
</dbReference>
<keyword evidence="2" id="KW-0645">Protease</keyword>
<evidence type="ECO:0000256" key="2">
    <source>
        <dbReference type="ARBA" id="ARBA00022670"/>
    </source>
</evidence>